<sequence length="105" mass="11917">MEIGYPQATVGCGFLKKEKLKNNMPRGKPKPRQGKELLAWRSRQKPGAIMKPETFKKIEEEATKRYGSRERGKAAAGAAYWTAAEAKFRKRKKGWRMSDTGVMKA</sequence>
<dbReference type="AlphaFoldDB" id="A0A7V3JAQ3"/>
<reference evidence="1" key="1">
    <citation type="journal article" date="2020" name="mSystems">
        <title>Genome- and Community-Level Interaction Insights into Carbon Utilization and Element Cycling Functions of Hydrothermarchaeota in Hydrothermal Sediment.</title>
        <authorList>
            <person name="Zhou Z."/>
            <person name="Liu Y."/>
            <person name="Xu W."/>
            <person name="Pan J."/>
            <person name="Luo Z.H."/>
            <person name="Li M."/>
        </authorList>
    </citation>
    <scope>NUCLEOTIDE SEQUENCE [LARGE SCALE GENOMIC DNA]</scope>
    <source>
        <strain evidence="1">SpSt-757</strain>
    </source>
</reference>
<dbReference type="EMBL" id="DTGG01000121">
    <property type="protein sequence ID" value="HFZ09263.1"/>
    <property type="molecule type" value="Genomic_DNA"/>
</dbReference>
<comment type="caution">
    <text evidence="1">The sequence shown here is derived from an EMBL/GenBank/DDBJ whole genome shotgun (WGS) entry which is preliminary data.</text>
</comment>
<organism evidence="1">
    <name type="scientific">candidate division CPR3 bacterium</name>
    <dbReference type="NCBI Taxonomy" id="2268181"/>
    <lineage>
        <taxon>Bacteria</taxon>
        <taxon>Bacteria division CPR3</taxon>
    </lineage>
</organism>
<accession>A0A7V3JAQ3</accession>
<protein>
    <submittedName>
        <fullName evidence="1">Uncharacterized protein</fullName>
    </submittedName>
</protein>
<gene>
    <name evidence="1" type="ORF">ENV41_03940</name>
</gene>
<name>A0A7V3JAQ3_UNCC3</name>
<proteinExistence type="predicted"/>
<evidence type="ECO:0000313" key="1">
    <source>
        <dbReference type="EMBL" id="HFZ09263.1"/>
    </source>
</evidence>